<dbReference type="GO" id="GO:0009252">
    <property type="term" value="P:peptidoglycan biosynthetic process"/>
    <property type="evidence" value="ECO:0007669"/>
    <property type="project" value="UniProtKB-UniRule"/>
</dbReference>
<sequence>MSDRWSRAGERSRKRADELQRRYRRGGAHRSTTDEWDDYEDDDTAVIPRYVDEDEQVSHYAEAAPGYGGAHHDPGYGAPHDPGYAEADYVDPDYAAEDTDPGYGRARRGHRYREDEYDSAADLEPVAVEEPPAPPVRRTTRNPRAAAAARSLREARRETTRKTAGKSPAKSTRSAGKSTRSGSSGRGRSSRVASRKAAERQRRRRNVIVLGCVFVVLFVVAGGYAGYKFIRSMGGPEDFDGPPGPLAVVQVHSGDTAEQIAQTMQDKGVVKSTGAFYQAAVRSSGITSVQPGYYAVPTHSKGTDAVAALLNKSSRVGNVVVSEGRRLHDSTDVNTGARNEGIYRKIADASCVGTGAAKKCVTYEQLDAAGSSPNLAALGVPAWAMDAVRKVPDRSRQLEGLIAAGTWDFDPSGTPEQILAQLVGESAASYETTGLLQSGATNKLDPYHTLIAASLVEREALPQDMTKVARVIVNRLAVDQPLQLDSTVNYTLDRTELATTDADRARKTPWNTYAMAGLPATPISSPSLDALRAMENPTPGPWLYFVTIDKQGTTLFTESYSEHLRNIQRAQQSGILDSGR</sequence>
<accession>A0A7X6RIS1</accession>
<dbReference type="PANTHER" id="PTHR30518">
    <property type="entry name" value="ENDOLYTIC MUREIN TRANSGLYCOSYLASE"/>
    <property type="match status" value="1"/>
</dbReference>
<comment type="function">
    <text evidence="7">Functions as a peptidoglycan terminase that cleaves nascent peptidoglycan strands endolytically to terminate their elongation.</text>
</comment>
<evidence type="ECO:0000256" key="3">
    <source>
        <dbReference type="ARBA" id="ARBA00022989"/>
    </source>
</evidence>
<evidence type="ECO:0000256" key="4">
    <source>
        <dbReference type="ARBA" id="ARBA00023136"/>
    </source>
</evidence>
<organism evidence="9 10">
    <name type="scientific">Nocardia veterana</name>
    <dbReference type="NCBI Taxonomy" id="132249"/>
    <lineage>
        <taxon>Bacteria</taxon>
        <taxon>Bacillati</taxon>
        <taxon>Actinomycetota</taxon>
        <taxon>Actinomycetes</taxon>
        <taxon>Mycobacteriales</taxon>
        <taxon>Nocardiaceae</taxon>
        <taxon>Nocardia</taxon>
    </lineage>
</organism>
<dbReference type="PANTHER" id="PTHR30518:SF2">
    <property type="entry name" value="ENDOLYTIC MUREIN TRANSGLYCOSYLASE"/>
    <property type="match status" value="1"/>
</dbReference>
<dbReference type="AlphaFoldDB" id="A0A7X6RIS1"/>
<feature type="compositionally biased region" description="Acidic residues" evidence="8">
    <location>
        <begin position="88"/>
        <end position="100"/>
    </location>
</feature>
<gene>
    <name evidence="7 9" type="primary">mltG</name>
    <name evidence="9" type="ORF">HGA07_15125</name>
</gene>
<comment type="similarity">
    <text evidence="7">Belongs to the transglycosylase MltG family.</text>
</comment>
<dbReference type="EMBL" id="JAAXPE010000013">
    <property type="protein sequence ID" value="NKY86963.1"/>
    <property type="molecule type" value="Genomic_DNA"/>
</dbReference>
<dbReference type="Proteomes" id="UP000523447">
    <property type="component" value="Unassembled WGS sequence"/>
</dbReference>
<dbReference type="GO" id="GO:0008932">
    <property type="term" value="F:lytic endotransglycosylase activity"/>
    <property type="evidence" value="ECO:0007669"/>
    <property type="project" value="UniProtKB-UniRule"/>
</dbReference>
<comment type="subcellular location">
    <subcellularLocation>
        <location evidence="7">Cell membrane</location>
        <topology evidence="7">Single-pass membrane protein</topology>
    </subcellularLocation>
</comment>
<dbReference type="NCBIfam" id="TIGR00247">
    <property type="entry name" value="endolytic transglycosylase MltG"/>
    <property type="match status" value="1"/>
</dbReference>
<feature type="transmembrane region" description="Helical" evidence="7">
    <location>
        <begin position="207"/>
        <end position="227"/>
    </location>
</feature>
<evidence type="ECO:0000256" key="2">
    <source>
        <dbReference type="ARBA" id="ARBA00022692"/>
    </source>
</evidence>
<feature type="site" description="Important for catalytic activity" evidence="7">
    <location>
        <position position="459"/>
    </location>
</feature>
<keyword evidence="3 7" id="KW-1133">Transmembrane helix</keyword>
<feature type="compositionally biased region" description="Basic and acidic residues" evidence="8">
    <location>
        <begin position="1"/>
        <end position="21"/>
    </location>
</feature>
<name>A0A7X6RIS1_9NOCA</name>
<dbReference type="InterPro" id="IPR003770">
    <property type="entry name" value="MLTG-like"/>
</dbReference>
<feature type="compositionally biased region" description="Low complexity" evidence="8">
    <location>
        <begin position="170"/>
        <end position="192"/>
    </location>
</feature>
<dbReference type="HAMAP" id="MF_02065">
    <property type="entry name" value="MltG"/>
    <property type="match status" value="1"/>
</dbReference>
<keyword evidence="6 7" id="KW-0961">Cell wall biogenesis/degradation</keyword>
<feature type="region of interest" description="Disordered" evidence="8">
    <location>
        <begin position="57"/>
        <end position="200"/>
    </location>
</feature>
<reference evidence="9 10" key="1">
    <citation type="submission" date="2020-04" db="EMBL/GenBank/DDBJ databases">
        <title>MicrobeNet Type strains.</title>
        <authorList>
            <person name="Nicholson A.C."/>
        </authorList>
    </citation>
    <scope>NUCLEOTIDE SEQUENCE [LARGE SCALE GENOMIC DNA]</scope>
    <source>
        <strain evidence="9 10">DSM 44445</strain>
    </source>
</reference>
<protein>
    <recommendedName>
        <fullName evidence="7">Endolytic murein transglycosylase</fullName>
        <ecNumber evidence="7">4.2.2.29</ecNumber>
    </recommendedName>
    <alternativeName>
        <fullName evidence="7">Peptidoglycan lytic transglycosylase</fullName>
    </alternativeName>
    <alternativeName>
        <fullName evidence="7">Peptidoglycan polymerization terminase</fullName>
    </alternativeName>
</protein>
<keyword evidence="1 7" id="KW-1003">Cell membrane</keyword>
<feature type="region of interest" description="Disordered" evidence="8">
    <location>
        <begin position="1"/>
        <end position="40"/>
    </location>
</feature>
<dbReference type="RefSeq" id="WP_040720096.1">
    <property type="nucleotide sequence ID" value="NZ_CAWPHS010000005.1"/>
</dbReference>
<proteinExistence type="inferred from homology"/>
<evidence type="ECO:0000313" key="10">
    <source>
        <dbReference type="Proteomes" id="UP000523447"/>
    </source>
</evidence>
<keyword evidence="10" id="KW-1185">Reference proteome</keyword>
<dbReference type="GO" id="GO:0071555">
    <property type="term" value="P:cell wall organization"/>
    <property type="evidence" value="ECO:0007669"/>
    <property type="project" value="UniProtKB-KW"/>
</dbReference>
<evidence type="ECO:0000256" key="1">
    <source>
        <dbReference type="ARBA" id="ARBA00022475"/>
    </source>
</evidence>
<evidence type="ECO:0000313" key="9">
    <source>
        <dbReference type="EMBL" id="NKY86963.1"/>
    </source>
</evidence>
<evidence type="ECO:0000256" key="6">
    <source>
        <dbReference type="ARBA" id="ARBA00023316"/>
    </source>
</evidence>
<dbReference type="Gene3D" id="3.30.160.60">
    <property type="entry name" value="Classic Zinc Finger"/>
    <property type="match status" value="1"/>
</dbReference>
<keyword evidence="5 7" id="KW-0456">Lyase</keyword>
<evidence type="ECO:0000256" key="8">
    <source>
        <dbReference type="SAM" id="MobiDB-lite"/>
    </source>
</evidence>
<keyword evidence="4 7" id="KW-0472">Membrane</keyword>
<evidence type="ECO:0000256" key="7">
    <source>
        <dbReference type="HAMAP-Rule" id="MF_02065"/>
    </source>
</evidence>
<dbReference type="EC" id="4.2.2.29" evidence="7"/>
<dbReference type="Gene3D" id="3.30.1490.480">
    <property type="entry name" value="Endolytic murein transglycosylase"/>
    <property type="match status" value="1"/>
</dbReference>
<comment type="catalytic activity">
    <reaction evidence="7">
        <text>a peptidoglycan chain = a peptidoglycan chain with N-acetyl-1,6-anhydromuramyl-[peptide] at the reducing end + a peptidoglycan chain with N-acetylglucosamine at the non-reducing end.</text>
        <dbReference type="EC" id="4.2.2.29"/>
    </reaction>
</comment>
<evidence type="ECO:0000256" key="5">
    <source>
        <dbReference type="ARBA" id="ARBA00023239"/>
    </source>
</evidence>
<comment type="caution">
    <text evidence="9">The sequence shown here is derived from an EMBL/GenBank/DDBJ whole genome shotgun (WGS) entry which is preliminary data.</text>
</comment>
<feature type="compositionally biased region" description="Basic and acidic residues" evidence="8">
    <location>
        <begin position="151"/>
        <end position="161"/>
    </location>
</feature>
<dbReference type="GO" id="GO:0005886">
    <property type="term" value="C:plasma membrane"/>
    <property type="evidence" value="ECO:0007669"/>
    <property type="project" value="UniProtKB-SubCell"/>
</dbReference>
<keyword evidence="2 7" id="KW-0812">Transmembrane</keyword>
<dbReference type="Pfam" id="PF02618">
    <property type="entry name" value="YceG"/>
    <property type="match status" value="1"/>
</dbReference>